<reference evidence="11 12" key="1">
    <citation type="submission" date="2020-02" db="EMBL/GenBank/DDBJ databases">
        <authorList>
            <person name="Ferguson B K."/>
        </authorList>
    </citation>
    <scope>NUCLEOTIDE SEQUENCE [LARGE SCALE GENOMIC DNA]</scope>
</reference>
<name>A0A6H5IUB5_9HYME</name>
<dbReference type="PIRSF" id="PIRSF000862">
    <property type="entry name" value="Steryl_ester_lip"/>
    <property type="match status" value="1"/>
</dbReference>
<dbReference type="PANTHER" id="PTHR11005">
    <property type="entry name" value="LYSOSOMAL ACID LIPASE-RELATED"/>
    <property type="match status" value="1"/>
</dbReference>
<keyword evidence="5" id="KW-0443">Lipid metabolism</keyword>
<evidence type="ECO:0000259" key="10">
    <source>
        <dbReference type="Pfam" id="PF00561"/>
    </source>
</evidence>
<dbReference type="OrthoDB" id="9974421at2759"/>
<keyword evidence="4 7" id="KW-0442">Lipid degradation</keyword>
<keyword evidence="9" id="KW-0812">Transmembrane</keyword>
<organism evidence="11 12">
    <name type="scientific">Trichogramma brassicae</name>
    <dbReference type="NCBI Taxonomy" id="86971"/>
    <lineage>
        <taxon>Eukaryota</taxon>
        <taxon>Metazoa</taxon>
        <taxon>Ecdysozoa</taxon>
        <taxon>Arthropoda</taxon>
        <taxon>Hexapoda</taxon>
        <taxon>Insecta</taxon>
        <taxon>Pterygota</taxon>
        <taxon>Neoptera</taxon>
        <taxon>Endopterygota</taxon>
        <taxon>Hymenoptera</taxon>
        <taxon>Apocrita</taxon>
        <taxon>Proctotrupomorpha</taxon>
        <taxon>Chalcidoidea</taxon>
        <taxon>Trichogrammatidae</taxon>
        <taxon>Trichogramma</taxon>
    </lineage>
</organism>
<comment type="similarity">
    <text evidence="1 7">Belongs to the AB hydrolase superfamily. Lipase family.</text>
</comment>
<evidence type="ECO:0000256" key="5">
    <source>
        <dbReference type="ARBA" id="ARBA00023098"/>
    </source>
</evidence>
<feature type="active site" description="Charge relay system" evidence="8">
    <location>
        <position position="383"/>
    </location>
</feature>
<dbReference type="Proteomes" id="UP000479190">
    <property type="component" value="Unassembled WGS sequence"/>
</dbReference>
<keyword evidence="12" id="KW-1185">Reference proteome</keyword>
<dbReference type="Gene3D" id="3.40.50.1820">
    <property type="entry name" value="alpha/beta hydrolase"/>
    <property type="match status" value="1"/>
</dbReference>
<sequence length="405" mass="47066">MKSKSNVVITNDTFELFNGLFYMRVLTFRRLGWSFIMCLTSFVIYHLSFFDEDIIEKENYTVDSVIIESEDGYQLTLHRIPNEDGPPVFLKHGFLSSTVDWLKSGKNRSLPYFLWDRGFDVWIGNARGNAYSRRHKTLSTDDHRFWDFNLHEMGYYDDAAFIKYISKTRNSKLFYVGYSLGALTFSIMAAERPEIAKNVKAMVALAPAIYMGNINHGLINLIATYQKELQALAQLFKMRELFGHSWVLDYMGNYVCRLHLIGDFVCSQIFYYILGYSPKQLDKTRLPIIFTKYPSGMSFQSLYHLLQLISSNDLQKYDYGVAKNMDIYNSSTPPKYNISRINIPTAVFLSKTDPLSTEQDALRFYNELPIQLGLHYVDRTFNHLDFIIGKDISEVINTKIFDIFS</sequence>
<evidence type="ECO:0000256" key="3">
    <source>
        <dbReference type="ARBA" id="ARBA00022801"/>
    </source>
</evidence>
<dbReference type="InterPro" id="IPR029058">
    <property type="entry name" value="AB_hydrolase_fold"/>
</dbReference>
<evidence type="ECO:0000313" key="11">
    <source>
        <dbReference type="EMBL" id="CAB0040973.1"/>
    </source>
</evidence>
<evidence type="ECO:0000256" key="1">
    <source>
        <dbReference type="ARBA" id="ARBA00010701"/>
    </source>
</evidence>
<evidence type="ECO:0000256" key="4">
    <source>
        <dbReference type="ARBA" id="ARBA00022963"/>
    </source>
</evidence>
<dbReference type="InterPro" id="IPR025483">
    <property type="entry name" value="Lipase_euk"/>
</dbReference>
<evidence type="ECO:0000313" key="12">
    <source>
        <dbReference type="Proteomes" id="UP000479190"/>
    </source>
</evidence>
<feature type="active site" description="Charge relay system" evidence="8">
    <location>
        <position position="353"/>
    </location>
</feature>
<keyword evidence="9" id="KW-1133">Transmembrane helix</keyword>
<dbReference type="GO" id="GO:0016042">
    <property type="term" value="P:lipid catabolic process"/>
    <property type="evidence" value="ECO:0007669"/>
    <property type="project" value="UniProtKB-KW"/>
</dbReference>
<evidence type="ECO:0000256" key="9">
    <source>
        <dbReference type="SAM" id="Phobius"/>
    </source>
</evidence>
<keyword evidence="2" id="KW-0732">Signal</keyword>
<dbReference type="AlphaFoldDB" id="A0A6H5IUB5"/>
<dbReference type="SUPFAM" id="SSF53474">
    <property type="entry name" value="alpha/beta-Hydrolases"/>
    <property type="match status" value="1"/>
</dbReference>
<dbReference type="FunFam" id="3.40.50.1820:FF:000057">
    <property type="entry name" value="Lipase"/>
    <property type="match status" value="1"/>
</dbReference>
<dbReference type="EMBL" id="CADCXV010001078">
    <property type="protein sequence ID" value="CAB0040973.1"/>
    <property type="molecule type" value="Genomic_DNA"/>
</dbReference>
<evidence type="ECO:0000256" key="8">
    <source>
        <dbReference type="PIRSR" id="PIRSR000862-1"/>
    </source>
</evidence>
<dbReference type="Pfam" id="PF00561">
    <property type="entry name" value="Abhydrolase_1"/>
    <property type="match status" value="1"/>
</dbReference>
<evidence type="ECO:0000256" key="2">
    <source>
        <dbReference type="ARBA" id="ARBA00022729"/>
    </source>
</evidence>
<feature type="active site" description="Nucleophile" evidence="8">
    <location>
        <position position="179"/>
    </location>
</feature>
<accession>A0A6H5IUB5</accession>
<keyword evidence="9" id="KW-0472">Membrane</keyword>
<feature type="domain" description="AB hydrolase-1" evidence="10">
    <location>
        <begin position="86"/>
        <end position="208"/>
    </location>
</feature>
<keyword evidence="3 7" id="KW-0378">Hydrolase</keyword>
<protein>
    <recommendedName>
        <fullName evidence="7">Lipase</fullName>
    </recommendedName>
</protein>
<keyword evidence="6" id="KW-0325">Glycoprotein</keyword>
<evidence type="ECO:0000256" key="6">
    <source>
        <dbReference type="ARBA" id="ARBA00023180"/>
    </source>
</evidence>
<dbReference type="InterPro" id="IPR000073">
    <property type="entry name" value="AB_hydrolase_1"/>
</dbReference>
<feature type="transmembrane region" description="Helical" evidence="9">
    <location>
        <begin position="31"/>
        <end position="50"/>
    </location>
</feature>
<dbReference type="GO" id="GO:0016788">
    <property type="term" value="F:hydrolase activity, acting on ester bonds"/>
    <property type="evidence" value="ECO:0007669"/>
    <property type="project" value="InterPro"/>
</dbReference>
<proteinExistence type="inferred from homology"/>
<gene>
    <name evidence="11" type="ORF">TBRA_LOCUS12663</name>
</gene>
<evidence type="ECO:0000256" key="7">
    <source>
        <dbReference type="PIRNR" id="PIRNR000862"/>
    </source>
</evidence>